<dbReference type="PANTHER" id="PTHR10242">
    <property type="entry name" value="8-OXOGUANINE DNA GLYCOSYLASE"/>
    <property type="match status" value="1"/>
</dbReference>
<feature type="compositionally biased region" description="Low complexity" evidence="10">
    <location>
        <begin position="62"/>
        <end position="73"/>
    </location>
</feature>
<dbReference type="Gene3D" id="3.40.470.10">
    <property type="entry name" value="Uracil-DNA glycosylase-like domain"/>
    <property type="match status" value="1"/>
</dbReference>
<evidence type="ECO:0000256" key="4">
    <source>
        <dbReference type="ARBA" id="ARBA00022801"/>
    </source>
</evidence>
<protein>
    <recommendedName>
        <fullName evidence="2">DNA-(apurinic or apyrimidinic site) lyase</fullName>
        <ecNumber evidence="2">4.2.99.18</ecNumber>
    </recommendedName>
</protein>
<evidence type="ECO:0000256" key="2">
    <source>
        <dbReference type="ARBA" id="ARBA00012720"/>
    </source>
</evidence>
<gene>
    <name evidence="12" type="ORF">ACHAWO_006198</name>
</gene>
<dbReference type="GO" id="GO:0006281">
    <property type="term" value="P:DNA repair"/>
    <property type="evidence" value="ECO:0007669"/>
    <property type="project" value="UniProtKB-KW"/>
</dbReference>
<keyword evidence="4" id="KW-0378">Hydrolase</keyword>
<evidence type="ECO:0000256" key="1">
    <source>
        <dbReference type="ARBA" id="ARBA00010679"/>
    </source>
</evidence>
<feature type="compositionally biased region" description="Low complexity" evidence="10">
    <location>
        <begin position="412"/>
        <end position="424"/>
    </location>
</feature>
<keyword evidence="7" id="KW-0511">Multifunctional enzyme</keyword>
<organism evidence="12 13">
    <name type="scientific">Cyclotella atomus</name>
    <dbReference type="NCBI Taxonomy" id="382360"/>
    <lineage>
        <taxon>Eukaryota</taxon>
        <taxon>Sar</taxon>
        <taxon>Stramenopiles</taxon>
        <taxon>Ochrophyta</taxon>
        <taxon>Bacillariophyta</taxon>
        <taxon>Coscinodiscophyceae</taxon>
        <taxon>Thalassiosirophycidae</taxon>
        <taxon>Stephanodiscales</taxon>
        <taxon>Stephanodiscaceae</taxon>
        <taxon>Cyclotella</taxon>
    </lineage>
</organism>
<evidence type="ECO:0000256" key="3">
    <source>
        <dbReference type="ARBA" id="ARBA00022763"/>
    </source>
</evidence>
<dbReference type="PANTHER" id="PTHR10242:SF2">
    <property type="entry name" value="N-GLYCOSYLASE_DNA LYASE"/>
    <property type="match status" value="1"/>
</dbReference>
<reference evidence="12 13" key="1">
    <citation type="submission" date="2024-10" db="EMBL/GenBank/DDBJ databases">
        <title>Updated reference genomes for cyclostephanoid diatoms.</title>
        <authorList>
            <person name="Roberts W.R."/>
            <person name="Alverson A.J."/>
        </authorList>
    </citation>
    <scope>NUCLEOTIDE SEQUENCE [LARGE SCALE GENOMIC DNA]</scope>
    <source>
        <strain evidence="12 13">AJA010-31</strain>
    </source>
</reference>
<dbReference type="InterPro" id="IPR012904">
    <property type="entry name" value="OGG_N"/>
</dbReference>
<dbReference type="InterPro" id="IPR023170">
    <property type="entry name" value="HhH_base_excis_C"/>
</dbReference>
<feature type="region of interest" description="Disordered" evidence="10">
    <location>
        <begin position="61"/>
        <end position="112"/>
    </location>
</feature>
<accession>A0ABD3N9X6</accession>
<name>A0ABD3N9X6_9STRA</name>
<dbReference type="Proteomes" id="UP001530400">
    <property type="component" value="Unassembled WGS sequence"/>
</dbReference>
<dbReference type="Pfam" id="PF00730">
    <property type="entry name" value="HhH-GPD"/>
    <property type="match status" value="1"/>
</dbReference>
<evidence type="ECO:0000256" key="8">
    <source>
        <dbReference type="ARBA" id="ARBA00023295"/>
    </source>
</evidence>
<evidence type="ECO:0000313" key="12">
    <source>
        <dbReference type="EMBL" id="KAL3769500.1"/>
    </source>
</evidence>
<proteinExistence type="inferred from homology"/>
<feature type="region of interest" description="Disordered" evidence="10">
    <location>
        <begin position="390"/>
        <end position="427"/>
    </location>
</feature>
<keyword evidence="3" id="KW-0227">DNA damage</keyword>
<evidence type="ECO:0000256" key="5">
    <source>
        <dbReference type="ARBA" id="ARBA00023204"/>
    </source>
</evidence>
<evidence type="ECO:0000313" key="13">
    <source>
        <dbReference type="Proteomes" id="UP001530400"/>
    </source>
</evidence>
<dbReference type="GO" id="GO:0019104">
    <property type="term" value="F:DNA N-glycosylase activity"/>
    <property type="evidence" value="ECO:0007669"/>
    <property type="project" value="UniProtKB-ARBA"/>
</dbReference>
<keyword evidence="8" id="KW-0326">Glycosidase</keyword>
<dbReference type="Gene3D" id="1.10.1670.10">
    <property type="entry name" value="Helix-hairpin-Helix base-excision DNA repair enzymes (C-terminal)"/>
    <property type="match status" value="1"/>
</dbReference>
<dbReference type="InterPro" id="IPR003265">
    <property type="entry name" value="HhH-GPD_domain"/>
</dbReference>
<evidence type="ECO:0000256" key="6">
    <source>
        <dbReference type="ARBA" id="ARBA00023239"/>
    </source>
</evidence>
<dbReference type="SMART" id="SM00478">
    <property type="entry name" value="ENDO3c"/>
    <property type="match status" value="1"/>
</dbReference>
<comment type="similarity">
    <text evidence="1">Belongs to the type-1 OGG1 family.</text>
</comment>
<evidence type="ECO:0000259" key="11">
    <source>
        <dbReference type="SMART" id="SM00478"/>
    </source>
</evidence>
<feature type="domain" description="HhH-GPD" evidence="11">
    <location>
        <begin position="582"/>
        <end position="762"/>
    </location>
</feature>
<dbReference type="CDD" id="cd00056">
    <property type="entry name" value="ENDO3c"/>
    <property type="match status" value="1"/>
</dbReference>
<comment type="caution">
    <text evidence="12">The sequence shown here is derived from an EMBL/GenBank/DDBJ whole genome shotgun (WGS) entry which is preliminary data.</text>
</comment>
<dbReference type="SUPFAM" id="SSF52141">
    <property type="entry name" value="Uracil-DNA glycosylase-like"/>
    <property type="match status" value="1"/>
</dbReference>
<keyword evidence="5" id="KW-0234">DNA repair</keyword>
<keyword evidence="13" id="KW-1185">Reference proteome</keyword>
<evidence type="ECO:0000256" key="10">
    <source>
        <dbReference type="SAM" id="MobiDB-lite"/>
    </source>
</evidence>
<dbReference type="Pfam" id="PF07934">
    <property type="entry name" value="OGG_N"/>
    <property type="match status" value="1"/>
</dbReference>
<comment type="catalytic activity">
    <reaction evidence="9">
        <text>2'-deoxyribonucleotide-(2'-deoxyribose 5'-phosphate)-2'-deoxyribonucleotide-DNA = a 3'-end 2'-deoxyribonucleotide-(2,3-dehydro-2,3-deoxyribose 5'-phosphate)-DNA + a 5'-end 5'-phospho-2'-deoxyribonucleoside-DNA + H(+)</text>
        <dbReference type="Rhea" id="RHEA:66592"/>
        <dbReference type="Rhea" id="RHEA-COMP:13180"/>
        <dbReference type="Rhea" id="RHEA-COMP:16897"/>
        <dbReference type="Rhea" id="RHEA-COMP:17067"/>
        <dbReference type="ChEBI" id="CHEBI:15378"/>
        <dbReference type="ChEBI" id="CHEBI:136412"/>
        <dbReference type="ChEBI" id="CHEBI:157695"/>
        <dbReference type="ChEBI" id="CHEBI:167181"/>
        <dbReference type="EC" id="4.2.99.18"/>
    </reaction>
</comment>
<dbReference type="InterPro" id="IPR052054">
    <property type="entry name" value="Oxidative_DNA_repair_enzyme"/>
</dbReference>
<evidence type="ECO:0000256" key="9">
    <source>
        <dbReference type="ARBA" id="ARBA00044632"/>
    </source>
</evidence>
<dbReference type="InterPro" id="IPR036895">
    <property type="entry name" value="Uracil-DNA_glycosylase-like_sf"/>
</dbReference>
<dbReference type="SUPFAM" id="SSF55945">
    <property type="entry name" value="TATA-box binding protein-like"/>
    <property type="match status" value="1"/>
</dbReference>
<dbReference type="SUPFAM" id="SSF48150">
    <property type="entry name" value="DNA-glycosylase"/>
    <property type="match status" value="1"/>
</dbReference>
<dbReference type="Gene3D" id="3.30.310.40">
    <property type="match status" value="1"/>
</dbReference>
<dbReference type="EC" id="4.2.99.18" evidence="2"/>
<evidence type="ECO:0000256" key="7">
    <source>
        <dbReference type="ARBA" id="ARBA00023268"/>
    </source>
</evidence>
<dbReference type="Gene3D" id="1.10.340.30">
    <property type="entry name" value="Hypothetical protein, domain 2"/>
    <property type="match status" value="1"/>
</dbReference>
<sequence>MITSYGVLAFTIISPPSPLHHHSLQNMSGNMATSLRRSSRLKTSPYFNGVTSHTARSSPYFATAGSAGHTASAPDAPLTPNRQAPTKRKKSDVAAAHSPSPKKQKPRGTIERTQSFEPAWWGNVLVERSQSTLISKNSTETEDLALKANFPPVHTLILGTHPSVVSFSTNQFYGHQLNAFWYLVGDSLGFRRNEAISPTTNKPYANFYDHLRYGVDKIISYDQQLEVLVSRGFALWDIVQECERKGSLDTDINMETPNPIREFCEARGSVKRIVIANGTTGGKFFVKHFNDWFADGGVVAAQDEISQRCFKSATNNAKKAAGENVSDRNGQVIEVVCLPSVSPAAAKFTYLEKREVWEKSCFEPGLIDYEAWKKNQIILQDSGSPMKLIDVGSKNDVTPSPPRKSAKRSLSRESTASSQKSSSSVKAPGVKFSSTEIAKLTSNNWVDLQVTPQELRPSATLTNGQCFNWMVVDNDDGVASAAASLKQSAWGTHDATEWIGPLGDRVLSIKETSSTTMYRVLYGPSEGATKDLRKYFRLETPLEPLYNEWSKADARLAKIAAVIPGCRILRQDPVECMFSFICSSNNNIPRITKMLTSFRKDHGKFMMSIPTKSGEDYSIYSFPTLEQLSSMTEDDLRTMGLGYRAKYMIETRDLLTKCGGRDYLLNLRSESDPQNVQDELVQFSGIGRKVADCIALFSLDSDDAIPVDVHVQHIASRDYDPNVLGKARSITPTVYKQVGDLFRSRFPNRAGWAHSLLFVAELPSFRGVLPPDIVQQMDEWRDHEQRKKLEQKKQK</sequence>
<dbReference type="GO" id="GO:0140078">
    <property type="term" value="F:class I DNA-(apurinic or apyrimidinic site) endonuclease activity"/>
    <property type="evidence" value="ECO:0007669"/>
    <property type="project" value="UniProtKB-EC"/>
</dbReference>
<dbReference type="InterPro" id="IPR011257">
    <property type="entry name" value="DNA_glycosylase"/>
</dbReference>
<dbReference type="AlphaFoldDB" id="A0ABD3N9X6"/>
<dbReference type="EMBL" id="JALLPJ020001331">
    <property type="protein sequence ID" value="KAL3769500.1"/>
    <property type="molecule type" value="Genomic_DNA"/>
</dbReference>
<keyword evidence="6" id="KW-0456">Lyase</keyword>